<proteinExistence type="predicted"/>
<dbReference type="InterPro" id="IPR021215">
    <property type="entry name" value="DUF2752"/>
</dbReference>
<dbReference type="RefSeq" id="WP_141622397.1">
    <property type="nucleotide sequence ID" value="NZ_CP041242.1"/>
</dbReference>
<organism evidence="2 3">
    <name type="scientific">Marilutibacter alkalisoli</name>
    <dbReference type="NCBI Taxonomy" id="2591633"/>
    <lineage>
        <taxon>Bacteria</taxon>
        <taxon>Pseudomonadati</taxon>
        <taxon>Pseudomonadota</taxon>
        <taxon>Gammaproteobacteria</taxon>
        <taxon>Lysobacterales</taxon>
        <taxon>Lysobacteraceae</taxon>
        <taxon>Marilutibacter</taxon>
    </lineage>
</organism>
<keyword evidence="1" id="KW-0472">Membrane</keyword>
<evidence type="ECO:0000256" key="1">
    <source>
        <dbReference type="SAM" id="Phobius"/>
    </source>
</evidence>
<sequence>MILPALPRHRWMLAAATAAAAFAAFGVWALRNFDPNAANSPFLGCLFLKATGLYCPGCGTTRGLHALVHGDLGQMVAMNPLLPLLMVAVPLLVLHGMGRRVPLPAWLMAALNNPKLWLVLLIGYWIARNLPWWPFSWLAPG</sequence>
<reference evidence="2 3" key="1">
    <citation type="submission" date="2019-06" db="EMBL/GenBank/DDBJ databases">
        <title>Lysobacter alkalisoli sp. nov. isolated from saline-alkali soil.</title>
        <authorList>
            <person name="Sun J.-Q."/>
            <person name="Xu L."/>
        </authorList>
    </citation>
    <scope>NUCLEOTIDE SEQUENCE [LARGE SCALE GENOMIC DNA]</scope>
    <source>
        <strain evidence="2 3">SJ-36</strain>
    </source>
</reference>
<keyword evidence="1" id="KW-1133">Transmembrane helix</keyword>
<keyword evidence="3" id="KW-1185">Reference proteome</keyword>
<dbReference type="EMBL" id="CP041242">
    <property type="protein sequence ID" value="QDH69055.1"/>
    <property type="molecule type" value="Genomic_DNA"/>
</dbReference>
<evidence type="ECO:0000313" key="2">
    <source>
        <dbReference type="EMBL" id="QDH69055.1"/>
    </source>
</evidence>
<dbReference type="Pfam" id="PF10825">
    <property type="entry name" value="DUF2752"/>
    <property type="match status" value="1"/>
</dbReference>
<gene>
    <name evidence="2" type="ORF">FKV23_02260</name>
</gene>
<evidence type="ECO:0000313" key="3">
    <source>
        <dbReference type="Proteomes" id="UP000317199"/>
    </source>
</evidence>
<dbReference type="Proteomes" id="UP000317199">
    <property type="component" value="Chromosome"/>
</dbReference>
<protein>
    <submittedName>
        <fullName evidence="2">DUF2752 domain-containing protein</fullName>
    </submittedName>
</protein>
<dbReference type="KEGG" id="lyj:FKV23_02260"/>
<keyword evidence="1" id="KW-0812">Transmembrane</keyword>
<dbReference type="OrthoDB" id="5966662at2"/>
<dbReference type="AlphaFoldDB" id="A0A514BNZ5"/>
<feature type="transmembrane region" description="Helical" evidence="1">
    <location>
        <begin position="72"/>
        <end position="94"/>
    </location>
</feature>
<accession>A0A514BNZ5</accession>
<feature type="transmembrane region" description="Helical" evidence="1">
    <location>
        <begin position="106"/>
        <end position="127"/>
    </location>
</feature>
<name>A0A514BNZ5_9GAMM</name>